<keyword evidence="1" id="KW-0472">Membrane</keyword>
<gene>
    <name evidence="2" type="ORF">OV079_10610</name>
</gene>
<feature type="transmembrane region" description="Helical" evidence="1">
    <location>
        <begin position="7"/>
        <end position="27"/>
    </location>
</feature>
<reference evidence="2" key="1">
    <citation type="submission" date="2022-11" db="EMBL/GenBank/DDBJ databases">
        <title>Minimal conservation of predation-associated metabolite biosynthetic gene clusters underscores biosynthetic potential of Myxococcota including descriptions for ten novel species: Archangium lansinium sp. nov., Myxococcus landrumus sp. nov., Nannocystis bai.</title>
        <authorList>
            <person name="Ahearne A."/>
            <person name="Stevens C."/>
            <person name="Phillips K."/>
        </authorList>
    </citation>
    <scope>NUCLEOTIDE SEQUENCE</scope>
    <source>
        <strain evidence="2">Na p29</strain>
    </source>
</reference>
<evidence type="ECO:0000313" key="3">
    <source>
        <dbReference type="Proteomes" id="UP001150924"/>
    </source>
</evidence>
<keyword evidence="1" id="KW-1133">Transmembrane helix</keyword>
<evidence type="ECO:0000256" key="1">
    <source>
        <dbReference type="SAM" id="Phobius"/>
    </source>
</evidence>
<comment type="caution">
    <text evidence="2">The sequence shown here is derived from an EMBL/GenBank/DDBJ whole genome shotgun (WGS) entry which is preliminary data.</text>
</comment>
<sequence>MKRSSRNLLIGGGILCATWAVLIPLLFRESYSETALKGPIVDTWSVPALEPATVVLPGAIWASVPARTADGKVAGWVHEGAEGKFVALEEATGRVLWQASTGPVPADLVRKDGWRVNERVPAVAVTLAGAGAFLVAGNRTWMLVAEGGGSVKSGEFPPQVPPATGAACLVDGNFWIGIADERDGGIMLSAAGVLADVRSDRPAGCLHAGDPTSELRVISPLQNAHADPTPYAADDRVRGYPPEVCGKYSKSQRMRTGNAWCSDLRTTDGDPKRAVMLHISDIVFRQEEDWLLVRRPNSADAVDFAPSITGFELSWPRAFFDGTAYRNVTVQNNPSSTSFEAKKVEARTEVTEIVTSISRTGELQWARTIGRGDLPNVSPDFAERWYYARSLLLASHPGSPSQTLYVFKPGMLLALDQATGAPRFQVGAPLPPPTW</sequence>
<keyword evidence="3" id="KW-1185">Reference proteome</keyword>
<proteinExistence type="predicted"/>
<name>A0A9X3EL26_9BACT</name>
<protein>
    <submittedName>
        <fullName evidence="2">Uncharacterized protein</fullName>
    </submittedName>
</protein>
<dbReference type="AlphaFoldDB" id="A0A9X3EL26"/>
<organism evidence="2 3">
    <name type="scientific">Nannocystis pusilla</name>
    <dbReference type="NCBI Taxonomy" id="889268"/>
    <lineage>
        <taxon>Bacteria</taxon>
        <taxon>Pseudomonadati</taxon>
        <taxon>Myxococcota</taxon>
        <taxon>Polyangia</taxon>
        <taxon>Nannocystales</taxon>
        <taxon>Nannocystaceae</taxon>
        <taxon>Nannocystis</taxon>
    </lineage>
</organism>
<dbReference type="Proteomes" id="UP001150924">
    <property type="component" value="Unassembled WGS sequence"/>
</dbReference>
<keyword evidence="1" id="KW-0812">Transmembrane</keyword>
<evidence type="ECO:0000313" key="2">
    <source>
        <dbReference type="EMBL" id="MCY1006007.1"/>
    </source>
</evidence>
<dbReference type="RefSeq" id="WP_267767972.1">
    <property type="nucleotide sequence ID" value="NZ_JAPNKE010000002.1"/>
</dbReference>
<accession>A0A9X3EL26</accession>
<dbReference type="EMBL" id="JAPNKE010000002">
    <property type="protein sequence ID" value="MCY1006007.1"/>
    <property type="molecule type" value="Genomic_DNA"/>
</dbReference>